<keyword evidence="2" id="KW-1185">Reference proteome</keyword>
<accession>A0ACD3YRS4</accession>
<reference evidence="1" key="1">
    <citation type="submission" date="2021-11" db="EMBL/GenBank/DDBJ databases">
        <title>Fusarium solani-melongenae Genome sequencing and assembly.</title>
        <authorList>
            <person name="Xie S."/>
            <person name="Huang L."/>
            <person name="Zhang X."/>
        </authorList>
    </citation>
    <scope>NUCLEOTIDE SEQUENCE</scope>
    <source>
        <strain evidence="1">CRI 24-3</strain>
    </source>
</reference>
<organism evidence="1 2">
    <name type="scientific">Fusarium solani subsp. cucurbitae</name>
    <name type="common">Neocosmosporum cucurbitae</name>
    <dbReference type="NCBI Taxonomy" id="2747967"/>
    <lineage>
        <taxon>Eukaryota</taxon>
        <taxon>Fungi</taxon>
        <taxon>Dikarya</taxon>
        <taxon>Ascomycota</taxon>
        <taxon>Pezizomycotina</taxon>
        <taxon>Sordariomycetes</taxon>
        <taxon>Hypocreomycetidae</taxon>
        <taxon>Hypocreales</taxon>
        <taxon>Nectriaceae</taxon>
        <taxon>Fusarium</taxon>
        <taxon>Fusarium solani species complex</taxon>
    </lineage>
</organism>
<evidence type="ECO:0000313" key="2">
    <source>
        <dbReference type="Proteomes" id="UP000830768"/>
    </source>
</evidence>
<evidence type="ECO:0000313" key="1">
    <source>
        <dbReference type="EMBL" id="UPK91727.1"/>
    </source>
</evidence>
<gene>
    <name evidence="1" type="ORF">LCI18_002662</name>
</gene>
<protein>
    <submittedName>
        <fullName evidence="1">Uncharacterized protein</fullName>
    </submittedName>
</protein>
<sequence length="139" mass="15512">MAPEPMSEEMKEDIRRMTETLTNQLTIELLTRAGNQAKYNRRELKERKKAREEAMARAENDGDARDYEEDVIRDIEASVADTTGVSEAKAKVATKVKSVVSRVTKVMNRLSMTKKRAGDKTADDKGRPGHGSKQGGDKT</sequence>
<dbReference type="Proteomes" id="UP000830768">
    <property type="component" value="Chromosome 2"/>
</dbReference>
<name>A0ACD3YRS4_FUSSC</name>
<proteinExistence type="predicted"/>
<dbReference type="EMBL" id="CP090031">
    <property type="protein sequence ID" value="UPK91727.1"/>
    <property type="molecule type" value="Genomic_DNA"/>
</dbReference>